<dbReference type="OrthoDB" id="161383at2759"/>
<dbReference type="InterPro" id="IPR000477">
    <property type="entry name" value="RT_dom"/>
</dbReference>
<evidence type="ECO:0000259" key="3">
    <source>
        <dbReference type="Pfam" id="PF17919"/>
    </source>
</evidence>
<gene>
    <name evidence="4" type="ORF">PHMEG_00020774</name>
</gene>
<dbReference type="Proteomes" id="UP000198211">
    <property type="component" value="Unassembled WGS sequence"/>
</dbReference>
<dbReference type="InterPro" id="IPR050951">
    <property type="entry name" value="Retrovirus_Pol_polyprotein"/>
</dbReference>
<dbReference type="FunFam" id="3.30.70.270:FF:000020">
    <property type="entry name" value="Transposon Tf2-6 polyprotein-like Protein"/>
    <property type="match status" value="1"/>
</dbReference>
<organism evidence="4 5">
    <name type="scientific">Phytophthora megakarya</name>
    <dbReference type="NCBI Taxonomy" id="4795"/>
    <lineage>
        <taxon>Eukaryota</taxon>
        <taxon>Sar</taxon>
        <taxon>Stramenopiles</taxon>
        <taxon>Oomycota</taxon>
        <taxon>Peronosporomycetes</taxon>
        <taxon>Peronosporales</taxon>
        <taxon>Peronosporaceae</taxon>
        <taxon>Phytophthora</taxon>
    </lineage>
</organism>
<comment type="caution">
    <text evidence="4">The sequence shown here is derived from an EMBL/GenBank/DDBJ whole genome shotgun (WGS) entry which is preliminary data.</text>
</comment>
<reference evidence="5" key="1">
    <citation type="submission" date="2017-03" db="EMBL/GenBank/DDBJ databases">
        <title>Phytopthora megakarya and P. palmivora, two closely related causual agents of cacao black pod achieved similar genome size and gene model numbers by different mechanisms.</title>
        <authorList>
            <person name="Ali S."/>
            <person name="Shao J."/>
            <person name="Larry D.J."/>
            <person name="Kronmiller B."/>
            <person name="Shen D."/>
            <person name="Strem M.D."/>
            <person name="Melnick R.L."/>
            <person name="Guiltinan M.J."/>
            <person name="Tyler B.M."/>
            <person name="Meinhardt L.W."/>
            <person name="Bailey B.A."/>
        </authorList>
    </citation>
    <scope>NUCLEOTIDE SEQUENCE [LARGE SCALE GENOMIC DNA]</scope>
    <source>
        <strain evidence="5">zdho120</strain>
    </source>
</reference>
<sequence length="239" mass="27977">MFNSQTEIPTIPLPRIEEIFDRMTGCTVFSTLDLAQGYHQMLVESDSKKFTAFRTDKEVYQWRVAPMGLTGVPGVWSRLMRVLFDKFDFVVVYLDDLCVFSRSEDEHCMHLRAVFEVLRRERLYIRKEKCAFWRASSIFWIIQWLRMDYVSIAKELQSFLGLAGYYRKFICDSANLVLPLRDLVRKAVAWIWGDEQQHVFLQLKMALQQAPVLRLPDFSQRFILTTDASDTCCGGVLSQ</sequence>
<accession>A0A225VN12</accession>
<feature type="non-terminal residue" evidence="4">
    <location>
        <position position="239"/>
    </location>
</feature>
<dbReference type="GO" id="GO:0003824">
    <property type="term" value="F:catalytic activity"/>
    <property type="evidence" value="ECO:0007669"/>
    <property type="project" value="UniProtKB-KW"/>
</dbReference>
<protein>
    <submittedName>
        <fullName evidence="4">Polyprotein</fullName>
    </submittedName>
</protein>
<dbReference type="STRING" id="4795.A0A225VN12"/>
<keyword evidence="1" id="KW-0511">Multifunctional enzyme</keyword>
<dbReference type="SUPFAM" id="SSF56672">
    <property type="entry name" value="DNA/RNA polymerases"/>
    <property type="match status" value="1"/>
</dbReference>
<dbReference type="PANTHER" id="PTHR37984:SF5">
    <property type="entry name" value="PROTEIN NYNRIN-LIKE"/>
    <property type="match status" value="1"/>
</dbReference>
<name>A0A225VN12_9STRA</name>
<evidence type="ECO:0000313" key="4">
    <source>
        <dbReference type="EMBL" id="OWZ06906.1"/>
    </source>
</evidence>
<evidence type="ECO:0000256" key="1">
    <source>
        <dbReference type="ARBA" id="ARBA00023268"/>
    </source>
</evidence>
<dbReference type="Gene3D" id="3.10.10.10">
    <property type="entry name" value="HIV Type 1 Reverse Transcriptase, subunit A, domain 1"/>
    <property type="match status" value="1"/>
</dbReference>
<dbReference type="CDD" id="cd01647">
    <property type="entry name" value="RT_LTR"/>
    <property type="match status" value="1"/>
</dbReference>
<dbReference type="PANTHER" id="PTHR37984">
    <property type="entry name" value="PROTEIN CBG26694"/>
    <property type="match status" value="1"/>
</dbReference>
<evidence type="ECO:0000313" key="5">
    <source>
        <dbReference type="Proteomes" id="UP000198211"/>
    </source>
</evidence>
<dbReference type="InterPro" id="IPR043128">
    <property type="entry name" value="Rev_trsase/Diguanyl_cyclase"/>
</dbReference>
<dbReference type="Pfam" id="PF17919">
    <property type="entry name" value="RT_RNaseH_2"/>
    <property type="match status" value="1"/>
</dbReference>
<keyword evidence="5" id="KW-1185">Reference proteome</keyword>
<dbReference type="Pfam" id="PF00078">
    <property type="entry name" value="RVT_1"/>
    <property type="match status" value="1"/>
</dbReference>
<evidence type="ECO:0000259" key="2">
    <source>
        <dbReference type="Pfam" id="PF00078"/>
    </source>
</evidence>
<feature type="domain" description="Reverse transcriptase" evidence="2">
    <location>
        <begin position="17"/>
        <end position="137"/>
    </location>
</feature>
<feature type="domain" description="Reverse transcriptase/retrotransposon-derived protein RNase H-like" evidence="3">
    <location>
        <begin position="192"/>
        <end position="239"/>
    </location>
</feature>
<dbReference type="EMBL" id="NBNE01003767">
    <property type="protein sequence ID" value="OWZ06906.1"/>
    <property type="molecule type" value="Genomic_DNA"/>
</dbReference>
<proteinExistence type="predicted"/>
<dbReference type="InterPro" id="IPR041577">
    <property type="entry name" value="RT_RNaseH_2"/>
</dbReference>
<dbReference type="Gene3D" id="3.30.70.270">
    <property type="match status" value="2"/>
</dbReference>
<dbReference type="InterPro" id="IPR043502">
    <property type="entry name" value="DNA/RNA_pol_sf"/>
</dbReference>
<dbReference type="AlphaFoldDB" id="A0A225VN12"/>